<name>A0A8S5UIA8_9CAUD</name>
<protein>
    <submittedName>
        <fullName evidence="2">Uncharacterized protein</fullName>
    </submittedName>
</protein>
<organism evidence="2">
    <name type="scientific">Myoviridae sp. ctu2j3</name>
    <dbReference type="NCBI Taxonomy" id="2825197"/>
    <lineage>
        <taxon>Viruses</taxon>
        <taxon>Duplodnaviria</taxon>
        <taxon>Heunggongvirae</taxon>
        <taxon>Uroviricota</taxon>
        <taxon>Caudoviricetes</taxon>
    </lineage>
</organism>
<dbReference type="EMBL" id="BK016090">
    <property type="protein sequence ID" value="DAF94204.1"/>
    <property type="molecule type" value="Genomic_DNA"/>
</dbReference>
<feature type="compositionally biased region" description="Basic and acidic residues" evidence="1">
    <location>
        <begin position="141"/>
        <end position="151"/>
    </location>
</feature>
<feature type="region of interest" description="Disordered" evidence="1">
    <location>
        <begin position="335"/>
        <end position="393"/>
    </location>
</feature>
<proteinExistence type="predicted"/>
<reference evidence="2" key="1">
    <citation type="journal article" date="2021" name="Proc. Natl. Acad. Sci. U.S.A.">
        <title>A Catalog of Tens of Thousands of Viruses from Human Metagenomes Reveals Hidden Associations with Chronic Diseases.</title>
        <authorList>
            <person name="Tisza M.J."/>
            <person name="Buck C.B."/>
        </authorList>
    </citation>
    <scope>NUCLEOTIDE SEQUENCE</scope>
    <source>
        <strain evidence="2">Ctu2j3</strain>
    </source>
</reference>
<evidence type="ECO:0000313" key="2">
    <source>
        <dbReference type="EMBL" id="DAF94207.1"/>
    </source>
</evidence>
<evidence type="ECO:0000256" key="1">
    <source>
        <dbReference type="SAM" id="MobiDB-lite"/>
    </source>
</evidence>
<accession>A0A8S5UIA8</accession>
<sequence length="533" mass="58108">MSTNLVLVLDPQAPGSYPLASLTLTYRPLIAVVHTPPTPISLSSLIQQVPHLRVLHGLGIKPVLHSIPLGPSSHMWALNYNAEIAERGYNHVRVRGSDEEDADGDFEIVDADADDGLDADADADEELEWGPDSTELVRNPDQARADHEKTLRNAKKSRFEGSGVKHLIKPRAASTSGPVQTPNPPKKRSIPREYNGANHVLQSVRGRVQVPEMDETELRVYEAERRAQDAESRSLMLESVVASRLDQMDGTPASTPTLGMPVASSMGSTSDHVYAEHNPFEDMARVEGAGDLFNGGIPQYTSVRDQDTNVDAIRSSRVHEGDPFANWIDVVGPDGTVTGSIAGPDPDETQTRNKGGRPSKPGSTAAKQRASAKRRYHEDKAHGIGHKHQKPVELELDRERVELTPVSVPAPAQKKAKAKPKAKPLNLDAAAIVADIIAKLDAENEKKRQARKRVVPKNKIARELGKKTGVLVTREGAVIADERAAAIARARRANPKMVRDADQKRRESRAINEALGIKGKKKPVKVVDSPYML</sequence>
<feature type="region of interest" description="Disordered" evidence="1">
    <location>
        <begin position="124"/>
        <end position="192"/>
    </location>
</feature>
<dbReference type="EMBL" id="BK016090">
    <property type="protein sequence ID" value="DAF94207.1"/>
    <property type="molecule type" value="Genomic_DNA"/>
</dbReference>